<name>A0A0H5Q6S6_9ZZZZ</name>
<reference evidence="2" key="2">
    <citation type="submission" date="2015-07" db="EMBL/GenBank/DDBJ databases">
        <title>Plasmids, circular viruses and viroids from rat gut.</title>
        <authorList>
            <person name="Jorgensen T.J."/>
            <person name="Hansen M.A."/>
            <person name="Xu Z."/>
            <person name="Tabak M.A."/>
            <person name="Sorensen S.J."/>
            <person name="Hansen L.H."/>
        </authorList>
    </citation>
    <scope>NUCLEOTIDE SEQUENCE</scope>
    <source>
        <strain evidence="2">RGFK1663</strain>
    </source>
</reference>
<evidence type="ECO:0000256" key="1">
    <source>
        <dbReference type="SAM" id="MobiDB-lite"/>
    </source>
</evidence>
<protein>
    <submittedName>
        <fullName evidence="2">Uncharacterized protein</fullName>
    </submittedName>
</protein>
<organism evidence="2">
    <name type="scientific">uncultured prokaryote</name>
    <dbReference type="NCBI Taxonomy" id="198431"/>
    <lineage>
        <taxon>unclassified sequences</taxon>
        <taxon>environmental samples</taxon>
    </lineage>
</organism>
<dbReference type="EMBL" id="LN854168">
    <property type="protein sequence ID" value="CRY97618.1"/>
    <property type="molecule type" value="Genomic_DNA"/>
</dbReference>
<feature type="compositionally biased region" description="Basic and acidic residues" evidence="1">
    <location>
        <begin position="40"/>
        <end position="53"/>
    </location>
</feature>
<feature type="compositionally biased region" description="Polar residues" evidence="1">
    <location>
        <begin position="28"/>
        <end position="38"/>
    </location>
</feature>
<accession>A0A0H5Q6S6</accession>
<reference evidence="2" key="1">
    <citation type="submission" date="2015-06" db="EMBL/GenBank/DDBJ databases">
        <authorList>
            <person name="Joergensen T."/>
        </authorList>
    </citation>
    <scope>NUCLEOTIDE SEQUENCE</scope>
    <source>
        <strain evidence="2">RGFK1663</strain>
    </source>
</reference>
<sequence length="92" mass="10652">MKFMLPTFTPSFDNSFSDSIPTFGKPRPTTSIRRQPQTRYVDKTSPRKEEKKVEPKLTLKILPTWLISKFAAYPWVGTKGVNTDHYRPPIIP</sequence>
<dbReference type="AlphaFoldDB" id="A0A0H5Q6S6"/>
<proteinExistence type="predicted"/>
<evidence type="ECO:0000313" key="2">
    <source>
        <dbReference type="EMBL" id="CRY97618.1"/>
    </source>
</evidence>
<feature type="region of interest" description="Disordered" evidence="1">
    <location>
        <begin position="19"/>
        <end position="53"/>
    </location>
</feature>